<gene>
    <name evidence="2" type="ORF">ES288_A11G323100v1</name>
</gene>
<evidence type="ECO:0000313" key="2">
    <source>
        <dbReference type="EMBL" id="TYG96132.1"/>
    </source>
</evidence>
<proteinExistence type="predicted"/>
<dbReference type="Proteomes" id="UP000323506">
    <property type="component" value="Chromosome A11"/>
</dbReference>
<reference evidence="2 3" key="1">
    <citation type="submission" date="2019-06" db="EMBL/GenBank/DDBJ databases">
        <title>WGS assembly of Gossypium darwinii.</title>
        <authorList>
            <person name="Chen Z.J."/>
            <person name="Sreedasyam A."/>
            <person name="Ando A."/>
            <person name="Song Q."/>
            <person name="De L."/>
            <person name="Hulse-Kemp A."/>
            <person name="Ding M."/>
            <person name="Ye W."/>
            <person name="Kirkbride R."/>
            <person name="Jenkins J."/>
            <person name="Plott C."/>
            <person name="Lovell J."/>
            <person name="Lin Y.-M."/>
            <person name="Vaughn R."/>
            <person name="Liu B."/>
            <person name="Li W."/>
            <person name="Simpson S."/>
            <person name="Scheffler B."/>
            <person name="Saski C."/>
            <person name="Grover C."/>
            <person name="Hu G."/>
            <person name="Conover J."/>
            <person name="Carlson J."/>
            <person name="Shu S."/>
            <person name="Boston L."/>
            <person name="Williams M."/>
            <person name="Peterson D."/>
            <person name="Mcgee K."/>
            <person name="Jones D."/>
            <person name="Wendel J."/>
            <person name="Stelly D."/>
            <person name="Grimwood J."/>
            <person name="Schmutz J."/>
        </authorList>
    </citation>
    <scope>NUCLEOTIDE SEQUENCE [LARGE SCALE GENOMIC DNA]</scope>
    <source>
        <strain evidence="2">1808015.09</strain>
    </source>
</reference>
<accession>A0A5D2ET04</accession>
<protein>
    <submittedName>
        <fullName evidence="2">Uncharacterized protein</fullName>
    </submittedName>
</protein>
<feature type="region of interest" description="Disordered" evidence="1">
    <location>
        <begin position="1"/>
        <end position="24"/>
    </location>
</feature>
<dbReference type="AlphaFoldDB" id="A0A5D2ET04"/>
<keyword evidence="3" id="KW-1185">Reference proteome</keyword>
<evidence type="ECO:0000313" key="3">
    <source>
        <dbReference type="Proteomes" id="UP000323506"/>
    </source>
</evidence>
<feature type="compositionally biased region" description="Polar residues" evidence="1">
    <location>
        <begin position="9"/>
        <end position="24"/>
    </location>
</feature>
<organism evidence="2 3">
    <name type="scientific">Gossypium darwinii</name>
    <name type="common">Darwin's cotton</name>
    <name type="synonym">Gossypium barbadense var. darwinii</name>
    <dbReference type="NCBI Taxonomy" id="34276"/>
    <lineage>
        <taxon>Eukaryota</taxon>
        <taxon>Viridiplantae</taxon>
        <taxon>Streptophyta</taxon>
        <taxon>Embryophyta</taxon>
        <taxon>Tracheophyta</taxon>
        <taxon>Spermatophyta</taxon>
        <taxon>Magnoliopsida</taxon>
        <taxon>eudicotyledons</taxon>
        <taxon>Gunneridae</taxon>
        <taxon>Pentapetalae</taxon>
        <taxon>rosids</taxon>
        <taxon>malvids</taxon>
        <taxon>Malvales</taxon>
        <taxon>Malvaceae</taxon>
        <taxon>Malvoideae</taxon>
        <taxon>Gossypium</taxon>
    </lineage>
</organism>
<name>A0A5D2ET04_GOSDA</name>
<evidence type="ECO:0000256" key="1">
    <source>
        <dbReference type="SAM" id="MobiDB-lite"/>
    </source>
</evidence>
<sequence length="93" mass="10496">MSLPFSPAELSQTPLAMAPSQPTTDAFVPHRRFTTLRFLLHLRLQRGEEEPMADLRVRMYRAWWSYGAALAVRKKGCLVATTAPSRNPRVLSA</sequence>
<dbReference type="EMBL" id="CM017698">
    <property type="protein sequence ID" value="TYG96132.1"/>
    <property type="molecule type" value="Genomic_DNA"/>
</dbReference>